<dbReference type="InterPro" id="IPR015422">
    <property type="entry name" value="PyrdxlP-dep_Trfase_small"/>
</dbReference>
<dbReference type="InterPro" id="IPR006311">
    <property type="entry name" value="TAT_signal"/>
</dbReference>
<keyword evidence="3 6" id="KW-0808">Transferase</keyword>
<keyword evidence="4" id="KW-0663">Pyridoxal phosphate</keyword>
<dbReference type="PANTHER" id="PTHR43643:SF3">
    <property type="entry name" value="HISTIDINOL-PHOSPHATE AMINOTRANSFERASE"/>
    <property type="match status" value="1"/>
</dbReference>
<comment type="similarity">
    <text evidence="1">Belongs to the class-II pyridoxal-phosphate-dependent aminotransferase family. Histidinol-phosphate aminotransferase subfamily.</text>
</comment>
<organism evidence="6 8">
    <name type="scientific">Avibacterium gallinarum</name>
    <name type="common">Pasteurella gallinarum</name>
    <dbReference type="NCBI Taxonomy" id="755"/>
    <lineage>
        <taxon>Bacteria</taxon>
        <taxon>Pseudomonadati</taxon>
        <taxon>Pseudomonadota</taxon>
        <taxon>Gammaproteobacteria</taxon>
        <taxon>Pasteurellales</taxon>
        <taxon>Pasteurellaceae</taxon>
        <taxon>Avibacterium</taxon>
    </lineage>
</organism>
<dbReference type="RefSeq" id="WP_207763703.1">
    <property type="nucleotide sequence ID" value="NZ_JBMMGB010000013.1"/>
</dbReference>
<evidence type="ECO:0000256" key="3">
    <source>
        <dbReference type="ARBA" id="ARBA00022679"/>
    </source>
</evidence>
<evidence type="ECO:0000313" key="6">
    <source>
        <dbReference type="EMBL" id="SUB27304.1"/>
    </source>
</evidence>
<dbReference type="Gene3D" id="3.40.640.10">
    <property type="entry name" value="Type I PLP-dependent aspartate aminotransferase-like (Major domain)"/>
    <property type="match status" value="1"/>
</dbReference>
<dbReference type="EMBL" id="UGSQ01000003">
    <property type="protein sequence ID" value="SUB27304.1"/>
    <property type="molecule type" value="Genomic_DNA"/>
</dbReference>
<dbReference type="SUPFAM" id="SSF53383">
    <property type="entry name" value="PLP-dependent transferases"/>
    <property type="match status" value="1"/>
</dbReference>
<dbReference type="AlphaFoldDB" id="A0A379AYC6"/>
<evidence type="ECO:0000313" key="7">
    <source>
        <dbReference type="EMBL" id="TDP27399.1"/>
    </source>
</evidence>
<dbReference type="GO" id="GO:0030170">
    <property type="term" value="F:pyridoxal phosphate binding"/>
    <property type="evidence" value="ECO:0007669"/>
    <property type="project" value="InterPro"/>
</dbReference>
<dbReference type="GO" id="GO:0004400">
    <property type="term" value="F:histidinol-phosphate transaminase activity"/>
    <property type="evidence" value="ECO:0007669"/>
    <property type="project" value="UniProtKB-EC"/>
</dbReference>
<keyword evidence="2 6" id="KW-0032">Aminotransferase</keyword>
<evidence type="ECO:0000256" key="4">
    <source>
        <dbReference type="ARBA" id="ARBA00022898"/>
    </source>
</evidence>
<name>A0A379AYC6_AVIGA</name>
<reference evidence="7 9" key="2">
    <citation type="submission" date="2019-03" db="EMBL/GenBank/DDBJ databases">
        <title>Genomic Encyclopedia of Type Strains, Phase IV (KMG-IV): sequencing the most valuable type-strain genomes for metagenomic binning, comparative biology and taxonomic classification.</title>
        <authorList>
            <person name="Goeker M."/>
        </authorList>
    </citation>
    <scope>NUCLEOTIDE SEQUENCE [LARGE SCALE GENOMIC DNA]</scope>
    <source>
        <strain evidence="7 9">DSM 17481</strain>
    </source>
</reference>
<evidence type="ECO:0000256" key="2">
    <source>
        <dbReference type="ARBA" id="ARBA00022576"/>
    </source>
</evidence>
<evidence type="ECO:0000313" key="9">
    <source>
        <dbReference type="Proteomes" id="UP000294683"/>
    </source>
</evidence>
<dbReference type="Pfam" id="PF00155">
    <property type="entry name" value="Aminotran_1_2"/>
    <property type="match status" value="1"/>
</dbReference>
<dbReference type="PROSITE" id="PS51318">
    <property type="entry name" value="TAT"/>
    <property type="match status" value="1"/>
</dbReference>
<evidence type="ECO:0000313" key="8">
    <source>
        <dbReference type="Proteomes" id="UP000255113"/>
    </source>
</evidence>
<dbReference type="PANTHER" id="PTHR43643">
    <property type="entry name" value="HISTIDINOL-PHOSPHATE AMINOTRANSFERASE 2"/>
    <property type="match status" value="1"/>
</dbReference>
<dbReference type="InterPro" id="IPR015421">
    <property type="entry name" value="PyrdxlP-dep_Trfase_major"/>
</dbReference>
<keyword evidence="9" id="KW-1185">Reference proteome</keyword>
<proteinExistence type="inferred from homology"/>
<gene>
    <name evidence="6" type="primary">hisC1_2</name>
    <name evidence="7" type="ORF">EV689_1121</name>
    <name evidence="6" type="ORF">NCTC11188_01614</name>
</gene>
<dbReference type="Proteomes" id="UP000294683">
    <property type="component" value="Unassembled WGS sequence"/>
</dbReference>
<accession>A0A379AYC6</accession>
<evidence type="ECO:0000259" key="5">
    <source>
        <dbReference type="Pfam" id="PF00155"/>
    </source>
</evidence>
<feature type="domain" description="Aminotransferase class I/classII large" evidence="5">
    <location>
        <begin position="47"/>
        <end position="378"/>
    </location>
</feature>
<dbReference type="CDD" id="cd00609">
    <property type="entry name" value="AAT_like"/>
    <property type="match status" value="1"/>
</dbReference>
<dbReference type="Gene3D" id="3.90.1150.10">
    <property type="entry name" value="Aspartate Aminotransferase, domain 1"/>
    <property type="match status" value="1"/>
</dbReference>
<dbReference type="Proteomes" id="UP000255113">
    <property type="component" value="Unassembled WGS sequence"/>
</dbReference>
<reference evidence="6 8" key="1">
    <citation type="submission" date="2018-06" db="EMBL/GenBank/DDBJ databases">
        <authorList>
            <consortium name="Pathogen Informatics"/>
            <person name="Doyle S."/>
        </authorList>
    </citation>
    <scope>NUCLEOTIDE SEQUENCE [LARGE SCALE GENOMIC DNA]</scope>
    <source>
        <strain evidence="6 8">NCTC11188</strain>
    </source>
</reference>
<sequence length="389" mass="43328">MQINRRRMLQLAAAGVAAGFFNHKVLAETQPITAQTTFTLPSAEHPLLLNFNENSLGMSASARQAVINHLNLSNRYPDSEREGLIEDIAKRFNLNTENVGLGNGSSEAIEAVISGWIQQANDKKQAVQVIAPDPTFGIYEDYAVARNVPVVKVPLKADLSFDLDAIRSKADQFDGISIIYLCNPNNPTALLTPNSQLAPWLDNIPENHRLLIDEAYAEYAEGDPQFTSAIEWARKGTERLAVTRTFSKLYALAGLRIGYMVAAKSEMDYLRQFLSADNTNLTAAVAARATLADNAFLQESRRVTDESRRMVMKALDELGLTYVASSANFIFHRIKGDSVEYAKKMKAYNIVVGRAFPPLTNYNRLTLGTPEEMAYLIQVWKEFRTKGWI</sequence>
<dbReference type="InterPro" id="IPR004839">
    <property type="entry name" value="Aminotransferase_I/II_large"/>
</dbReference>
<dbReference type="EMBL" id="SNXJ01000012">
    <property type="protein sequence ID" value="TDP27399.1"/>
    <property type="molecule type" value="Genomic_DNA"/>
</dbReference>
<evidence type="ECO:0000256" key="1">
    <source>
        <dbReference type="ARBA" id="ARBA00007970"/>
    </source>
</evidence>
<dbReference type="InterPro" id="IPR050106">
    <property type="entry name" value="HistidinolP_aminotransfase"/>
</dbReference>
<dbReference type="EC" id="2.6.1.9" evidence="6"/>
<dbReference type="InterPro" id="IPR015424">
    <property type="entry name" value="PyrdxlP-dep_Trfase"/>
</dbReference>
<protein>
    <submittedName>
        <fullName evidence="6 7">Histidinol-phosphate aminotransferase</fullName>
        <ecNumber evidence="6">2.6.1.9</ecNumber>
    </submittedName>
</protein>